<dbReference type="EMBL" id="DF970163">
    <property type="protein sequence ID" value="GAP65635.1"/>
    <property type="molecule type" value="Genomic_DNA"/>
</dbReference>
<dbReference type="InterPro" id="IPR015422">
    <property type="entry name" value="PyrdxlP-dep_Trfase_small"/>
</dbReference>
<dbReference type="GO" id="GO:0019346">
    <property type="term" value="P:transsulfuration"/>
    <property type="evidence" value="ECO:0007669"/>
    <property type="project" value="InterPro"/>
</dbReference>
<dbReference type="RefSeq" id="WP_062535572.1">
    <property type="nucleotide sequence ID" value="NZ_DF970163.1"/>
</dbReference>
<keyword evidence="3 4" id="KW-0663">Pyridoxal phosphate</keyword>
<evidence type="ECO:0000256" key="5">
    <source>
        <dbReference type="RuleBase" id="RU362118"/>
    </source>
</evidence>
<dbReference type="GO" id="GO:0030170">
    <property type="term" value="F:pyridoxal phosphate binding"/>
    <property type="evidence" value="ECO:0007669"/>
    <property type="project" value="InterPro"/>
</dbReference>
<keyword evidence="6" id="KW-0456">Lyase</keyword>
<dbReference type="GO" id="GO:0004123">
    <property type="term" value="F:cystathionine gamma-lyase activity"/>
    <property type="evidence" value="ECO:0007669"/>
    <property type="project" value="TreeGrafter"/>
</dbReference>
<dbReference type="PANTHER" id="PTHR11808:SF15">
    <property type="entry name" value="CYSTATHIONINE GAMMA-LYASE"/>
    <property type="match status" value="1"/>
</dbReference>
<dbReference type="GO" id="GO:0019343">
    <property type="term" value="P:cysteine biosynthetic process via cystathionine"/>
    <property type="evidence" value="ECO:0007669"/>
    <property type="project" value="TreeGrafter"/>
</dbReference>
<dbReference type="OrthoDB" id="9805807at2"/>
<sequence length="390" mass="42206">MTAQKHKAALHGLGTRAIHAGQSPDPSTGAIMTPIYATSTYVQASPGKHKGYEYSRTQNPTRMAYERCVADLEGGKAGYAFASGLAAAATVLDLLDSGSHVIAMDDLYGGTYRLFERVRRRSAGLDFTFIDLDDMQALKAALKPNTRMIWAETPTNPMLKLVDLAKLGAFAKKHGLLLVVDNTFSSPMVQRPLEYGAHLVLHSATKYLNGHSDMVGGIVVAGDHPELVERMAFLQNSVGAVAGPFDAFLAMRGLKTLHLRMRAHCANALELAKWLEQHPAIECVIYPGLKSHPQHALARRQMDGFGGIVSVVVKGGLRKARRMLERCELFALAESLGGVESLIEHPAIMTHASVPPANRKRLGISDALVRLSVGVEDLDDLRAELASALE</sequence>
<evidence type="ECO:0000313" key="8">
    <source>
        <dbReference type="Proteomes" id="UP000253740"/>
    </source>
</evidence>
<reference evidence="6" key="1">
    <citation type="submission" date="2015-03" db="EMBL/GenBank/DDBJ databases">
        <title>Draft genome sequence of Mizugakiibacter sediminis skMP5.</title>
        <authorList>
            <person name="Watanabe T."/>
            <person name="Kojima H."/>
            <person name="Fukui M."/>
        </authorList>
    </citation>
    <scope>NUCLEOTIDE SEQUENCE</scope>
    <source>
        <strain evidence="6">SkMP5</strain>
    </source>
</reference>
<evidence type="ECO:0000313" key="6">
    <source>
        <dbReference type="EMBL" id="GAN45668.1"/>
    </source>
</evidence>
<evidence type="ECO:0000313" key="7">
    <source>
        <dbReference type="EMBL" id="GAP65635.1"/>
    </source>
</evidence>
<protein>
    <submittedName>
        <fullName evidence="6">Cystathionine beta-lyase</fullName>
    </submittedName>
    <submittedName>
        <fullName evidence="7">Cystathionine gamma-synthase, PLP-dependent</fullName>
    </submittedName>
</protein>
<dbReference type="InterPro" id="IPR015421">
    <property type="entry name" value="PyrdxlP-dep_Trfase_major"/>
</dbReference>
<dbReference type="Gene3D" id="3.90.1150.10">
    <property type="entry name" value="Aspartate Aminotransferase, domain 1"/>
    <property type="match status" value="1"/>
</dbReference>
<dbReference type="Gene3D" id="3.40.640.10">
    <property type="entry name" value="Type I PLP-dependent aspartate aminotransferase-like (Major domain)"/>
    <property type="match status" value="1"/>
</dbReference>
<dbReference type="GO" id="GO:0003962">
    <property type="term" value="F:cystathionine gamma-synthase activity"/>
    <property type="evidence" value="ECO:0007669"/>
    <property type="project" value="TreeGrafter"/>
</dbReference>
<organism evidence="7">
    <name type="scientific">Mizugakiibacter sediminis</name>
    <dbReference type="NCBI Taxonomy" id="1475481"/>
    <lineage>
        <taxon>Bacteria</taxon>
        <taxon>Pseudomonadati</taxon>
        <taxon>Pseudomonadota</taxon>
        <taxon>Gammaproteobacteria</taxon>
        <taxon>Lysobacterales</taxon>
        <taxon>Rhodanobacteraceae</taxon>
        <taxon>Mizugakiibacter</taxon>
    </lineage>
</organism>
<evidence type="ECO:0000256" key="4">
    <source>
        <dbReference type="PIRSR" id="PIRSR001434-2"/>
    </source>
</evidence>
<dbReference type="CDD" id="cd00614">
    <property type="entry name" value="CGS_like"/>
    <property type="match status" value="1"/>
</dbReference>
<dbReference type="Pfam" id="PF01053">
    <property type="entry name" value="Cys_Met_Meta_PP"/>
    <property type="match status" value="1"/>
</dbReference>
<name>A0A0K8QL56_9GAMM</name>
<dbReference type="InterPro" id="IPR015424">
    <property type="entry name" value="PyrdxlP-dep_Trfase"/>
</dbReference>
<reference evidence="7" key="2">
    <citation type="submission" date="2015-08" db="EMBL/GenBank/DDBJ databases">
        <title>Complete DNA Sequence of Pseudomonas syringae pv. actinidiae, the Causal Agent of Kiwifruit Canker Disease.</title>
        <authorList>
            <person name="Rikkerink E.H.A."/>
            <person name="Fineran P.C."/>
        </authorList>
    </citation>
    <scope>NUCLEOTIDE SEQUENCE</scope>
    <source>
        <strain evidence="7">SkMP5</strain>
    </source>
</reference>
<dbReference type="PIRSF" id="PIRSF001434">
    <property type="entry name" value="CGS"/>
    <property type="match status" value="1"/>
</dbReference>
<dbReference type="GO" id="GO:0005737">
    <property type="term" value="C:cytoplasm"/>
    <property type="evidence" value="ECO:0007669"/>
    <property type="project" value="TreeGrafter"/>
</dbReference>
<dbReference type="InterPro" id="IPR000277">
    <property type="entry name" value="Cys/Met-Metab_PyrdxlP-dep_enz"/>
</dbReference>
<dbReference type="FunFam" id="3.90.1150.10:FF:000008">
    <property type="entry name" value="Cystathionine gamma-synthase"/>
    <property type="match status" value="1"/>
</dbReference>
<dbReference type="SUPFAM" id="SSF53383">
    <property type="entry name" value="PLP-dependent transferases"/>
    <property type="match status" value="1"/>
</dbReference>
<dbReference type="HOGENOM" id="CLU_018986_2_3_6"/>
<proteinExistence type="inferred from homology"/>
<evidence type="ECO:0000256" key="1">
    <source>
        <dbReference type="ARBA" id="ARBA00001933"/>
    </source>
</evidence>
<dbReference type="STRING" id="1475481.GCA_000953855_00938"/>
<comment type="cofactor">
    <cofactor evidence="1 5">
        <name>pyridoxal 5'-phosphate</name>
        <dbReference type="ChEBI" id="CHEBI:597326"/>
    </cofactor>
</comment>
<evidence type="ECO:0000256" key="3">
    <source>
        <dbReference type="ARBA" id="ARBA00022898"/>
    </source>
</evidence>
<accession>A0A0K8QL56</accession>
<keyword evidence="8" id="KW-1185">Reference proteome</keyword>
<gene>
    <name evidence="6" type="ORF">MBSD_2219</name>
    <name evidence="7" type="ORF">MBSD_n0925</name>
</gene>
<dbReference type="EMBL" id="DF952382">
    <property type="protein sequence ID" value="GAN45668.1"/>
    <property type="molecule type" value="Genomic_DNA"/>
</dbReference>
<dbReference type="AlphaFoldDB" id="A0A0K8QL56"/>
<dbReference type="Proteomes" id="UP000253740">
    <property type="component" value="Unassembled WGS sequence"/>
</dbReference>
<dbReference type="PANTHER" id="PTHR11808">
    <property type="entry name" value="TRANS-SULFURATION ENZYME FAMILY MEMBER"/>
    <property type="match status" value="1"/>
</dbReference>
<comment type="similarity">
    <text evidence="2 5">Belongs to the trans-sulfuration enzymes family.</text>
</comment>
<feature type="modified residue" description="N6-(pyridoxal phosphate)lysine" evidence="4">
    <location>
        <position position="206"/>
    </location>
</feature>
<dbReference type="FunFam" id="3.40.640.10:FF:000009">
    <property type="entry name" value="Cystathionine gamma-synthase homolog"/>
    <property type="match status" value="1"/>
</dbReference>
<evidence type="ECO:0000256" key="2">
    <source>
        <dbReference type="ARBA" id="ARBA00009077"/>
    </source>
</evidence>